<feature type="non-terminal residue" evidence="7">
    <location>
        <position position="1"/>
    </location>
</feature>
<dbReference type="Gene3D" id="4.10.1000.10">
    <property type="entry name" value="Zinc finger, CCCH-type"/>
    <property type="match status" value="2"/>
</dbReference>
<evidence type="ECO:0000313" key="8">
    <source>
        <dbReference type="Proteomes" id="UP001206595"/>
    </source>
</evidence>
<dbReference type="GO" id="GO:0003729">
    <property type="term" value="F:mRNA binding"/>
    <property type="evidence" value="ECO:0007669"/>
    <property type="project" value="InterPro"/>
</dbReference>
<dbReference type="PROSITE" id="PS50103">
    <property type="entry name" value="ZF_C3H1"/>
    <property type="match status" value="2"/>
</dbReference>
<dbReference type="FunFam" id="4.10.1000.10:FF:000001">
    <property type="entry name" value="zinc finger CCCH domain-containing protein 15-like"/>
    <property type="match status" value="1"/>
</dbReference>
<dbReference type="SUPFAM" id="SSF90229">
    <property type="entry name" value="CCCH zinc finger"/>
    <property type="match status" value="2"/>
</dbReference>
<proteinExistence type="predicted"/>
<evidence type="ECO:0000256" key="4">
    <source>
        <dbReference type="ARBA" id="ARBA00022833"/>
    </source>
</evidence>
<feature type="domain" description="C3H1-type" evidence="6">
    <location>
        <begin position="38"/>
        <end position="63"/>
    </location>
</feature>
<dbReference type="InterPro" id="IPR036855">
    <property type="entry name" value="Znf_CCCH_sf"/>
</dbReference>
<keyword evidence="8" id="KW-1185">Reference proteome</keyword>
<evidence type="ECO:0000256" key="1">
    <source>
        <dbReference type="ARBA" id="ARBA00022723"/>
    </source>
</evidence>
<dbReference type="Proteomes" id="UP001206595">
    <property type="component" value="Unassembled WGS sequence"/>
</dbReference>
<dbReference type="PANTHER" id="PTHR12547">
    <property type="entry name" value="CCCH ZINC FINGER/TIS11-RELATED"/>
    <property type="match status" value="1"/>
</dbReference>
<accession>A0AAD5E2X0</accession>
<dbReference type="SMART" id="SM00356">
    <property type="entry name" value="ZnF_C3H1"/>
    <property type="match status" value="2"/>
</dbReference>
<gene>
    <name evidence="7" type="ORF">K450DRAFT_163896</name>
</gene>
<evidence type="ECO:0000313" key="7">
    <source>
        <dbReference type="EMBL" id="KAI8575779.1"/>
    </source>
</evidence>
<comment type="caution">
    <text evidence="7">The sequence shown here is derived from an EMBL/GenBank/DDBJ whole genome shotgun (WGS) entry which is preliminary data.</text>
</comment>
<dbReference type="GeneID" id="75909388"/>
<evidence type="ECO:0000256" key="5">
    <source>
        <dbReference type="PROSITE-ProRule" id="PRU00723"/>
    </source>
</evidence>
<evidence type="ECO:0000256" key="3">
    <source>
        <dbReference type="ARBA" id="ARBA00022771"/>
    </source>
</evidence>
<dbReference type="AlphaFoldDB" id="A0AAD5E2X0"/>
<protein>
    <recommendedName>
        <fullName evidence="6">C3H1-type domain-containing protein</fullName>
    </recommendedName>
</protein>
<name>A0AAD5E2X0_UMBRA</name>
<evidence type="ECO:0000259" key="6">
    <source>
        <dbReference type="PROSITE" id="PS50103"/>
    </source>
</evidence>
<keyword evidence="4 5" id="KW-0862">Zinc</keyword>
<dbReference type="RefSeq" id="XP_051440783.1">
    <property type="nucleotide sequence ID" value="XM_051584038.1"/>
</dbReference>
<reference evidence="7" key="2">
    <citation type="journal article" date="2022" name="Proc. Natl. Acad. Sci. U.S.A.">
        <title>Diploid-dominant life cycles characterize the early evolution of Fungi.</title>
        <authorList>
            <person name="Amses K.R."/>
            <person name="Simmons D.R."/>
            <person name="Longcore J.E."/>
            <person name="Mondo S.J."/>
            <person name="Seto K."/>
            <person name="Jeronimo G.H."/>
            <person name="Bonds A.E."/>
            <person name="Quandt C.A."/>
            <person name="Davis W.J."/>
            <person name="Chang Y."/>
            <person name="Federici B.A."/>
            <person name="Kuo A."/>
            <person name="LaButti K."/>
            <person name="Pangilinan J."/>
            <person name="Andreopoulos W."/>
            <person name="Tritt A."/>
            <person name="Riley R."/>
            <person name="Hundley H."/>
            <person name="Johnson J."/>
            <person name="Lipzen A."/>
            <person name="Barry K."/>
            <person name="Lang B.F."/>
            <person name="Cuomo C.A."/>
            <person name="Buchler N.E."/>
            <person name="Grigoriev I.V."/>
            <person name="Spatafora J.W."/>
            <person name="Stajich J.E."/>
            <person name="James T.Y."/>
        </authorList>
    </citation>
    <scope>NUCLEOTIDE SEQUENCE</scope>
    <source>
        <strain evidence="7">AG</strain>
    </source>
</reference>
<feature type="zinc finger region" description="C3H1-type" evidence="5">
    <location>
        <begin position="38"/>
        <end position="63"/>
    </location>
</feature>
<dbReference type="GO" id="GO:0008270">
    <property type="term" value="F:zinc ion binding"/>
    <property type="evidence" value="ECO:0007669"/>
    <property type="project" value="UniProtKB-KW"/>
</dbReference>
<sequence>YKTEWCRNWQELGVCRYDKKCRYAHSPSELRKIERHPRYKTQICRTYHDKGTCPYGVRCTFIH</sequence>
<dbReference type="InterPro" id="IPR045877">
    <property type="entry name" value="ZFP36-like"/>
</dbReference>
<organism evidence="7 8">
    <name type="scientific">Umbelopsis ramanniana AG</name>
    <dbReference type="NCBI Taxonomy" id="1314678"/>
    <lineage>
        <taxon>Eukaryota</taxon>
        <taxon>Fungi</taxon>
        <taxon>Fungi incertae sedis</taxon>
        <taxon>Mucoromycota</taxon>
        <taxon>Mucoromycotina</taxon>
        <taxon>Umbelopsidomycetes</taxon>
        <taxon>Umbelopsidales</taxon>
        <taxon>Umbelopsidaceae</taxon>
        <taxon>Umbelopsis</taxon>
    </lineage>
</organism>
<keyword evidence="1 5" id="KW-0479">Metal-binding</keyword>
<feature type="non-terminal residue" evidence="7">
    <location>
        <position position="63"/>
    </location>
</feature>
<evidence type="ECO:0000256" key="2">
    <source>
        <dbReference type="ARBA" id="ARBA00022737"/>
    </source>
</evidence>
<reference evidence="7" key="1">
    <citation type="submission" date="2021-06" db="EMBL/GenBank/DDBJ databases">
        <authorList>
            <consortium name="DOE Joint Genome Institute"/>
            <person name="Mondo S.J."/>
            <person name="Amses K.R."/>
            <person name="Simmons D.R."/>
            <person name="Longcore J.E."/>
            <person name="Seto K."/>
            <person name="Alves G.H."/>
            <person name="Bonds A.E."/>
            <person name="Quandt C.A."/>
            <person name="Davis W.J."/>
            <person name="Chang Y."/>
            <person name="Letcher P.M."/>
            <person name="Powell M.J."/>
            <person name="Kuo A."/>
            <person name="Labutti K."/>
            <person name="Pangilinan J."/>
            <person name="Andreopoulos W."/>
            <person name="Tritt A."/>
            <person name="Riley R."/>
            <person name="Hundley H."/>
            <person name="Johnson J."/>
            <person name="Lipzen A."/>
            <person name="Barry K."/>
            <person name="Berbee M.L."/>
            <person name="Buchler N.E."/>
            <person name="Grigoriev I.V."/>
            <person name="Spatafora J.W."/>
            <person name="Stajich J.E."/>
            <person name="James T.Y."/>
        </authorList>
    </citation>
    <scope>NUCLEOTIDE SEQUENCE</scope>
    <source>
        <strain evidence="7">AG</strain>
    </source>
</reference>
<feature type="zinc finger region" description="C3H1-type" evidence="5">
    <location>
        <begin position="1"/>
        <end position="28"/>
    </location>
</feature>
<dbReference type="EMBL" id="MU620970">
    <property type="protein sequence ID" value="KAI8575779.1"/>
    <property type="molecule type" value="Genomic_DNA"/>
</dbReference>
<dbReference type="InterPro" id="IPR000571">
    <property type="entry name" value="Znf_CCCH"/>
</dbReference>
<dbReference type="FunFam" id="4.10.1000.10:FF:000002">
    <property type="entry name" value="Zinc finger protein 36, C3H1 type-like 1"/>
    <property type="match status" value="1"/>
</dbReference>
<keyword evidence="3 5" id="KW-0863">Zinc-finger</keyword>
<dbReference type="Pfam" id="PF00642">
    <property type="entry name" value="zf-CCCH"/>
    <property type="match status" value="2"/>
</dbReference>
<feature type="domain" description="C3H1-type" evidence="6">
    <location>
        <begin position="1"/>
        <end position="28"/>
    </location>
</feature>
<keyword evidence="2" id="KW-0677">Repeat</keyword>
<dbReference type="PANTHER" id="PTHR12547:SF18">
    <property type="entry name" value="PROTEIN TIS11"/>
    <property type="match status" value="1"/>
</dbReference>